<dbReference type="GO" id="GO:0030163">
    <property type="term" value="P:protein catabolic process"/>
    <property type="evidence" value="ECO:0007669"/>
    <property type="project" value="UniProtKB-UniRule"/>
</dbReference>
<reference evidence="5 6" key="1">
    <citation type="submission" date="2020-08" db="EMBL/GenBank/DDBJ databases">
        <title>Genomic Encyclopedia of Type Strains, Phase IV (KMG-IV): sequencing the most valuable type-strain genomes for metagenomic binning, comparative biology and taxonomic classification.</title>
        <authorList>
            <person name="Goeker M."/>
        </authorList>
    </citation>
    <scope>NUCLEOTIDE SEQUENCE [LARGE SCALE GENOMIC DNA]</scope>
    <source>
        <strain evidence="5 6">DSM 26189</strain>
    </source>
</reference>
<sequence>MPIDPFLLLRAYAIGVFPMSDDRDDEEVYWVEPRKRAILPLDRFHLSRSLAKTIRSERFRVSVDEDFTGIVRLCAQSAPDRPTTWINHEIERSYRHLHELGFAHSVECWEGAELVGGLYGVALGRAFFGESMVSRRTDASKVALAWLVARMRASGMQLLDCQFMTDHLRSLGAIEIDQRDYQSLLGSALAGVELGDESTLLSDGPGAAAALAFAPDFSAALSVSGPVSGQLISQLLTQTS</sequence>
<evidence type="ECO:0000256" key="1">
    <source>
        <dbReference type="ARBA" id="ARBA00022490"/>
    </source>
</evidence>
<dbReference type="InterPro" id="IPR004616">
    <property type="entry name" value="Leu/Phe-tRNA_Trfase"/>
</dbReference>
<dbReference type="InterPro" id="IPR042203">
    <property type="entry name" value="Leu/Phe-tRNA_Trfase_C"/>
</dbReference>
<keyword evidence="1 4" id="KW-0963">Cytoplasm</keyword>
<dbReference type="PANTHER" id="PTHR30098">
    <property type="entry name" value="LEUCYL/PHENYLALANYL-TRNA--PROTEIN TRANSFERASE"/>
    <property type="match status" value="1"/>
</dbReference>
<comment type="caution">
    <text evidence="5">The sequence shown here is derived from an EMBL/GenBank/DDBJ whole genome shotgun (WGS) entry which is preliminary data.</text>
</comment>
<comment type="similarity">
    <text evidence="4">Belongs to the L/F-transferase family.</text>
</comment>
<dbReference type="NCBIfam" id="TIGR00667">
    <property type="entry name" value="aat"/>
    <property type="match status" value="1"/>
</dbReference>
<evidence type="ECO:0000256" key="2">
    <source>
        <dbReference type="ARBA" id="ARBA00022679"/>
    </source>
</evidence>
<comment type="function">
    <text evidence="4">Functions in the N-end rule pathway of protein degradation where it conjugates Leu, Phe and, less efficiently, Met from aminoacyl-tRNAs to the N-termini of proteins containing an N-terminal arginine or lysine.</text>
</comment>
<comment type="catalytic activity">
    <reaction evidence="4">
        <text>N-terminal L-arginyl-[protein] + L-leucyl-tRNA(Leu) = N-terminal L-leucyl-L-arginyl-[protein] + tRNA(Leu) + H(+)</text>
        <dbReference type="Rhea" id="RHEA:50416"/>
        <dbReference type="Rhea" id="RHEA-COMP:9613"/>
        <dbReference type="Rhea" id="RHEA-COMP:9622"/>
        <dbReference type="Rhea" id="RHEA-COMP:12672"/>
        <dbReference type="Rhea" id="RHEA-COMP:12673"/>
        <dbReference type="ChEBI" id="CHEBI:15378"/>
        <dbReference type="ChEBI" id="CHEBI:64719"/>
        <dbReference type="ChEBI" id="CHEBI:78442"/>
        <dbReference type="ChEBI" id="CHEBI:78494"/>
        <dbReference type="ChEBI" id="CHEBI:133044"/>
        <dbReference type="EC" id="2.3.2.6"/>
    </reaction>
</comment>
<dbReference type="EC" id="2.3.2.6" evidence="4"/>
<dbReference type="SUPFAM" id="SSF55729">
    <property type="entry name" value="Acyl-CoA N-acyltransferases (Nat)"/>
    <property type="match status" value="1"/>
</dbReference>
<dbReference type="AlphaFoldDB" id="A0A7W6FQA7"/>
<dbReference type="PANTHER" id="PTHR30098:SF2">
    <property type="entry name" value="LEUCYL_PHENYLALANYL-TRNA--PROTEIN TRANSFERASE"/>
    <property type="match status" value="1"/>
</dbReference>
<dbReference type="Proteomes" id="UP000571950">
    <property type="component" value="Unassembled WGS sequence"/>
</dbReference>
<evidence type="ECO:0000313" key="6">
    <source>
        <dbReference type="Proteomes" id="UP000571950"/>
    </source>
</evidence>
<comment type="catalytic activity">
    <reaction evidence="4">
        <text>N-terminal L-lysyl-[protein] + L-leucyl-tRNA(Leu) = N-terminal L-leucyl-L-lysyl-[protein] + tRNA(Leu) + H(+)</text>
        <dbReference type="Rhea" id="RHEA:12340"/>
        <dbReference type="Rhea" id="RHEA-COMP:9613"/>
        <dbReference type="Rhea" id="RHEA-COMP:9622"/>
        <dbReference type="Rhea" id="RHEA-COMP:12670"/>
        <dbReference type="Rhea" id="RHEA-COMP:12671"/>
        <dbReference type="ChEBI" id="CHEBI:15378"/>
        <dbReference type="ChEBI" id="CHEBI:65249"/>
        <dbReference type="ChEBI" id="CHEBI:78442"/>
        <dbReference type="ChEBI" id="CHEBI:78494"/>
        <dbReference type="ChEBI" id="CHEBI:133043"/>
        <dbReference type="EC" id="2.3.2.6"/>
    </reaction>
</comment>
<comment type="subcellular location">
    <subcellularLocation>
        <location evidence="4">Cytoplasm</location>
    </subcellularLocation>
</comment>
<dbReference type="HAMAP" id="MF_00688">
    <property type="entry name" value="Leu_Phe_trans"/>
    <property type="match status" value="1"/>
</dbReference>
<dbReference type="GO" id="GO:0005737">
    <property type="term" value="C:cytoplasm"/>
    <property type="evidence" value="ECO:0007669"/>
    <property type="project" value="UniProtKB-SubCell"/>
</dbReference>
<accession>A0A7W6FQA7</accession>
<dbReference type="Pfam" id="PF03588">
    <property type="entry name" value="Leu_Phe_trans"/>
    <property type="match status" value="1"/>
</dbReference>
<protein>
    <recommendedName>
        <fullName evidence="4">Leucyl/phenylalanyl-tRNA--protein transferase</fullName>
        <ecNumber evidence="4">2.3.2.6</ecNumber>
    </recommendedName>
    <alternativeName>
        <fullName evidence="4">L/F-transferase</fullName>
    </alternativeName>
    <alternativeName>
        <fullName evidence="4">Leucyltransferase</fullName>
    </alternativeName>
    <alternativeName>
        <fullName evidence="4">Phenyalanyltransferase</fullName>
    </alternativeName>
</protein>
<dbReference type="InterPro" id="IPR016181">
    <property type="entry name" value="Acyl_CoA_acyltransferase"/>
</dbReference>
<keyword evidence="6" id="KW-1185">Reference proteome</keyword>
<dbReference type="EMBL" id="JACIDT010000007">
    <property type="protein sequence ID" value="MBB3926487.1"/>
    <property type="molecule type" value="Genomic_DNA"/>
</dbReference>
<dbReference type="FunFam" id="3.40.630.70:FF:000001">
    <property type="entry name" value="Leucyl/phenylalanyl-tRNA--protein transferase"/>
    <property type="match status" value="1"/>
</dbReference>
<organism evidence="5 6">
    <name type="scientific">Sphingobium jiangsuense</name>
    <dbReference type="NCBI Taxonomy" id="870476"/>
    <lineage>
        <taxon>Bacteria</taxon>
        <taxon>Pseudomonadati</taxon>
        <taxon>Pseudomonadota</taxon>
        <taxon>Alphaproteobacteria</taxon>
        <taxon>Sphingomonadales</taxon>
        <taxon>Sphingomonadaceae</taxon>
        <taxon>Sphingobium</taxon>
    </lineage>
</organism>
<dbReference type="Gene3D" id="3.40.630.70">
    <property type="entry name" value="Leucyl/phenylalanyl-tRNA-protein transferase, C-terminal domain"/>
    <property type="match status" value="1"/>
</dbReference>
<proteinExistence type="inferred from homology"/>
<keyword evidence="2 4" id="KW-0808">Transferase</keyword>
<dbReference type="GO" id="GO:0008914">
    <property type="term" value="F:leucyl-tRNA--protein transferase activity"/>
    <property type="evidence" value="ECO:0007669"/>
    <property type="project" value="UniProtKB-UniRule"/>
</dbReference>
<comment type="catalytic activity">
    <reaction evidence="4">
        <text>L-phenylalanyl-tRNA(Phe) + an N-terminal L-alpha-aminoacyl-[protein] = an N-terminal L-phenylalanyl-L-alpha-aminoacyl-[protein] + tRNA(Phe)</text>
        <dbReference type="Rhea" id="RHEA:43632"/>
        <dbReference type="Rhea" id="RHEA-COMP:9668"/>
        <dbReference type="Rhea" id="RHEA-COMP:9699"/>
        <dbReference type="Rhea" id="RHEA-COMP:10636"/>
        <dbReference type="Rhea" id="RHEA-COMP:10637"/>
        <dbReference type="ChEBI" id="CHEBI:78442"/>
        <dbReference type="ChEBI" id="CHEBI:78531"/>
        <dbReference type="ChEBI" id="CHEBI:78597"/>
        <dbReference type="ChEBI" id="CHEBI:83561"/>
        <dbReference type="EC" id="2.3.2.6"/>
    </reaction>
</comment>
<evidence type="ECO:0000256" key="4">
    <source>
        <dbReference type="HAMAP-Rule" id="MF_00688"/>
    </source>
</evidence>
<evidence type="ECO:0000256" key="3">
    <source>
        <dbReference type="ARBA" id="ARBA00023315"/>
    </source>
</evidence>
<name>A0A7W6FQA7_9SPHN</name>
<keyword evidence="3 4" id="KW-0012">Acyltransferase</keyword>
<gene>
    <name evidence="4" type="primary">aat</name>
    <name evidence="5" type="ORF">GGR43_002207</name>
</gene>
<dbReference type="RefSeq" id="WP_188072004.1">
    <property type="nucleotide sequence ID" value="NZ_BSPS01000075.1"/>
</dbReference>
<evidence type="ECO:0000313" key="5">
    <source>
        <dbReference type="EMBL" id="MBB3926487.1"/>
    </source>
</evidence>